<keyword evidence="3" id="KW-1185">Reference proteome</keyword>
<dbReference type="SUPFAM" id="SSF159594">
    <property type="entry name" value="XCC0632-like"/>
    <property type="match status" value="1"/>
</dbReference>
<dbReference type="RefSeq" id="WP_266137930.1">
    <property type="nucleotide sequence ID" value="NZ_JANIDX010000008.1"/>
</dbReference>
<organism evidence="2 3">
    <name type="scientific">Bombella pollinis</name>
    <dbReference type="NCBI Taxonomy" id="2967337"/>
    <lineage>
        <taxon>Bacteria</taxon>
        <taxon>Pseudomonadati</taxon>
        <taxon>Pseudomonadota</taxon>
        <taxon>Alphaproteobacteria</taxon>
        <taxon>Acetobacterales</taxon>
        <taxon>Acetobacteraceae</taxon>
        <taxon>Bombella</taxon>
    </lineage>
</organism>
<evidence type="ECO:0000313" key="2">
    <source>
        <dbReference type="EMBL" id="MCX5620386.1"/>
    </source>
</evidence>
<comment type="caution">
    <text evidence="2">The sequence shown here is derived from an EMBL/GenBank/DDBJ whole genome shotgun (WGS) entry which is preliminary data.</text>
</comment>
<dbReference type="Proteomes" id="UP001165575">
    <property type="component" value="Unassembled WGS sequence"/>
</dbReference>
<reference evidence="2 3" key="1">
    <citation type="submission" date="2022-07" db="EMBL/GenBank/DDBJ databases">
        <title>Bombella genomes.</title>
        <authorList>
            <person name="Harer L."/>
            <person name="Styblova S."/>
            <person name="Ehrmann M."/>
        </authorList>
    </citation>
    <scope>NUCLEOTIDE SEQUENCE [LARGE SCALE GENOMIC DNA]</scope>
    <source>
        <strain evidence="2 3">TMW 2.2556</strain>
    </source>
</reference>
<name>A0ABT3WN14_9PROT</name>
<dbReference type="Gene3D" id="3.40.50.10610">
    <property type="entry name" value="ABC-type transport auxiliary lipoprotein component"/>
    <property type="match status" value="1"/>
</dbReference>
<sequence length="219" mass="22943">MMKFSHIPSLFLRKKGGRLALLGAVCVGSGVMLTACSSGPTAYYVLAPQEGVVAPSLVGMTVPQVVEVRTPSVTARLDKDGIVQVTRNAQDHIIPGAAWSEPLNEMIGHTLVANLRQRLPGHIVFSQNESVAVGPGAFVELSLSQFEEDDADHAIIKGVLSAHRVGASPAEARAVPVQWVSSQPVMGGQAALVARLAEGLGALSDQTIQLLSSLPPSTR</sequence>
<evidence type="ECO:0000313" key="3">
    <source>
        <dbReference type="Proteomes" id="UP001165575"/>
    </source>
</evidence>
<proteinExistence type="predicted"/>
<gene>
    <name evidence="2" type="ORF">NQF89_08135</name>
</gene>
<evidence type="ECO:0000259" key="1">
    <source>
        <dbReference type="Pfam" id="PF03886"/>
    </source>
</evidence>
<dbReference type="InterPro" id="IPR005586">
    <property type="entry name" value="ABC_trans_aux"/>
</dbReference>
<accession>A0ABT3WN14</accession>
<dbReference type="EMBL" id="JANIDX010000008">
    <property type="protein sequence ID" value="MCX5620386.1"/>
    <property type="molecule type" value="Genomic_DNA"/>
</dbReference>
<protein>
    <submittedName>
        <fullName evidence="2">PqiC family protein</fullName>
    </submittedName>
</protein>
<feature type="domain" description="ABC-type transport auxiliary lipoprotein component" evidence="1">
    <location>
        <begin position="60"/>
        <end position="206"/>
    </location>
</feature>
<dbReference type="Pfam" id="PF03886">
    <property type="entry name" value="ABC_trans_aux"/>
    <property type="match status" value="1"/>
</dbReference>